<proteinExistence type="predicted"/>
<accession>A0A822YJE7</accession>
<evidence type="ECO:0000313" key="2">
    <source>
        <dbReference type="EMBL" id="DAD32233.1"/>
    </source>
</evidence>
<feature type="region of interest" description="Disordered" evidence="1">
    <location>
        <begin position="59"/>
        <end position="81"/>
    </location>
</feature>
<keyword evidence="3" id="KW-1185">Reference proteome</keyword>
<feature type="compositionally biased region" description="Basic and acidic residues" evidence="1">
    <location>
        <begin position="61"/>
        <end position="81"/>
    </location>
</feature>
<reference evidence="2 3" key="1">
    <citation type="journal article" date="2020" name="Mol. Biol. Evol.">
        <title>Distinct Expression and Methylation Patterns for Genes with Different Fates following a Single Whole-Genome Duplication in Flowering Plants.</title>
        <authorList>
            <person name="Shi T."/>
            <person name="Rahmani R.S."/>
            <person name="Gugger P.F."/>
            <person name="Wang M."/>
            <person name="Li H."/>
            <person name="Zhang Y."/>
            <person name="Li Z."/>
            <person name="Wang Q."/>
            <person name="Van de Peer Y."/>
            <person name="Marchal K."/>
            <person name="Chen J."/>
        </authorList>
    </citation>
    <scope>NUCLEOTIDE SEQUENCE [LARGE SCALE GENOMIC DNA]</scope>
    <source>
        <tissue evidence="2">Leaf</tissue>
    </source>
</reference>
<dbReference type="AlphaFoldDB" id="A0A822YJE7"/>
<comment type="caution">
    <text evidence="2">The sequence shown here is derived from an EMBL/GenBank/DDBJ whole genome shotgun (WGS) entry which is preliminary data.</text>
</comment>
<sequence>MQLMVSNAEVNRLNKEEGNRGVCCSHLRASVTRTHETCNREIDKSPQVMAVATDSMLRVVNTEKRQREGEGEREKGRERKQ</sequence>
<protein>
    <submittedName>
        <fullName evidence="2">Uncharacterized protein</fullName>
    </submittedName>
</protein>
<evidence type="ECO:0000313" key="3">
    <source>
        <dbReference type="Proteomes" id="UP000607653"/>
    </source>
</evidence>
<name>A0A822YJE7_NELNU</name>
<evidence type="ECO:0000256" key="1">
    <source>
        <dbReference type="SAM" id="MobiDB-lite"/>
    </source>
</evidence>
<organism evidence="2 3">
    <name type="scientific">Nelumbo nucifera</name>
    <name type="common">Sacred lotus</name>
    <dbReference type="NCBI Taxonomy" id="4432"/>
    <lineage>
        <taxon>Eukaryota</taxon>
        <taxon>Viridiplantae</taxon>
        <taxon>Streptophyta</taxon>
        <taxon>Embryophyta</taxon>
        <taxon>Tracheophyta</taxon>
        <taxon>Spermatophyta</taxon>
        <taxon>Magnoliopsida</taxon>
        <taxon>Proteales</taxon>
        <taxon>Nelumbonaceae</taxon>
        <taxon>Nelumbo</taxon>
    </lineage>
</organism>
<gene>
    <name evidence="2" type="ORF">HUJ06_011084</name>
</gene>
<dbReference type="EMBL" id="DUZY01000003">
    <property type="protein sequence ID" value="DAD32233.1"/>
    <property type="molecule type" value="Genomic_DNA"/>
</dbReference>
<dbReference type="Proteomes" id="UP000607653">
    <property type="component" value="Unassembled WGS sequence"/>
</dbReference>